<keyword evidence="2" id="KW-1185">Reference proteome</keyword>
<dbReference type="EMBL" id="VHQI01000020">
    <property type="protein sequence ID" value="TPW38359.1"/>
    <property type="molecule type" value="Genomic_DNA"/>
</dbReference>
<evidence type="ECO:0000313" key="2">
    <source>
        <dbReference type="Proteomes" id="UP000319523"/>
    </source>
</evidence>
<comment type="caution">
    <text evidence="1">The sequence shown here is derived from an EMBL/GenBank/DDBJ whole genome shotgun (WGS) entry which is preliminary data.</text>
</comment>
<protein>
    <submittedName>
        <fullName evidence="1">Uncharacterized protein</fullName>
    </submittedName>
</protein>
<dbReference type="AlphaFoldDB" id="A0A506UYD0"/>
<name>A0A506UYD0_9GAMM</name>
<reference evidence="1 2" key="1">
    <citation type="submission" date="2019-06" db="EMBL/GenBank/DDBJ databases">
        <authorList>
            <person name="Yang Y."/>
        </authorList>
    </citation>
    <scope>NUCLEOTIDE SEQUENCE [LARGE SCALE GENOMIC DNA]</scope>
    <source>
        <strain evidence="1 2">BIT-26</strain>
    </source>
</reference>
<proteinExistence type="predicted"/>
<dbReference type="OrthoDB" id="6520566at2"/>
<gene>
    <name evidence="1" type="ORF">FKM52_20455</name>
</gene>
<evidence type="ECO:0000313" key="1">
    <source>
        <dbReference type="EMBL" id="TPW38359.1"/>
    </source>
</evidence>
<organism evidence="1 2">
    <name type="scientific">Mixta tenebrionis</name>
    <dbReference type="NCBI Taxonomy" id="2562439"/>
    <lineage>
        <taxon>Bacteria</taxon>
        <taxon>Pseudomonadati</taxon>
        <taxon>Pseudomonadota</taxon>
        <taxon>Gammaproteobacteria</taxon>
        <taxon>Enterobacterales</taxon>
        <taxon>Erwiniaceae</taxon>
        <taxon>Mixta</taxon>
    </lineage>
</organism>
<dbReference type="RefSeq" id="WP_141177972.1">
    <property type="nucleotide sequence ID" value="NZ_JBHUFX010000022.1"/>
</dbReference>
<dbReference type="Proteomes" id="UP000319523">
    <property type="component" value="Unassembled WGS sequence"/>
</dbReference>
<sequence length="204" mass="23228">MLRFHGKDLKAVLTETISRNRPVVLTCNATVSLSVQDGERFHPAPGHEGQLRHQAFADGCHPDRDSGWTTFARMLTGNTVFTKPLDLTEGRVWDILNKNHQLTLMLSANNIDIYNGERHYVPVACYRDLTDRMHVAAVWHFNACNALSELKFWRMTVIRLLQDMRPIACRHARPVDHHNFLLAAHNLQRRTECVSPSGALLLSV</sequence>
<accession>A0A506UYD0</accession>